<dbReference type="EMBL" id="BAAALT010000043">
    <property type="protein sequence ID" value="GAA1796604.1"/>
    <property type="molecule type" value="Genomic_DNA"/>
</dbReference>
<name>A0ABN2LQC6_9ACTN</name>
<feature type="region of interest" description="Disordered" evidence="1">
    <location>
        <begin position="21"/>
        <end position="61"/>
    </location>
</feature>
<accession>A0ABN2LQC6</accession>
<protein>
    <submittedName>
        <fullName evidence="2">Uncharacterized protein</fullName>
    </submittedName>
</protein>
<reference evidence="2 3" key="1">
    <citation type="journal article" date="2019" name="Int. J. Syst. Evol. Microbiol.">
        <title>The Global Catalogue of Microorganisms (GCM) 10K type strain sequencing project: providing services to taxonomists for standard genome sequencing and annotation.</title>
        <authorList>
            <consortium name="The Broad Institute Genomics Platform"/>
            <consortium name="The Broad Institute Genome Sequencing Center for Infectious Disease"/>
            <person name="Wu L."/>
            <person name="Ma J."/>
        </authorList>
    </citation>
    <scope>NUCLEOTIDE SEQUENCE [LARGE SCALE GENOMIC DNA]</scope>
    <source>
        <strain evidence="2 3">JCM 13250</strain>
    </source>
</reference>
<gene>
    <name evidence="2" type="ORF">GCM10009682_17920</name>
</gene>
<evidence type="ECO:0000313" key="2">
    <source>
        <dbReference type="EMBL" id="GAA1796604.1"/>
    </source>
</evidence>
<keyword evidence="3" id="KW-1185">Reference proteome</keyword>
<proteinExistence type="predicted"/>
<evidence type="ECO:0000256" key="1">
    <source>
        <dbReference type="SAM" id="MobiDB-lite"/>
    </source>
</evidence>
<organism evidence="2 3">
    <name type="scientific">Luedemannella flava</name>
    <dbReference type="NCBI Taxonomy" id="349316"/>
    <lineage>
        <taxon>Bacteria</taxon>
        <taxon>Bacillati</taxon>
        <taxon>Actinomycetota</taxon>
        <taxon>Actinomycetes</taxon>
        <taxon>Micromonosporales</taxon>
        <taxon>Micromonosporaceae</taxon>
        <taxon>Luedemannella</taxon>
    </lineage>
</organism>
<dbReference type="Proteomes" id="UP001500218">
    <property type="component" value="Unassembled WGS sequence"/>
</dbReference>
<comment type="caution">
    <text evidence="2">The sequence shown here is derived from an EMBL/GenBank/DDBJ whole genome shotgun (WGS) entry which is preliminary data.</text>
</comment>
<evidence type="ECO:0000313" key="3">
    <source>
        <dbReference type="Proteomes" id="UP001500218"/>
    </source>
</evidence>
<sequence length="286" mass="28304">MAVLVLIVAVAVPVAIGAWGGPGSGPKAGPGRTSAPVTTAVPSRDPVATGTGAAGGGDASPVPVGNAVPAVLLGTWAGDLHQENIDRTYPATVTLTGGRVGAVVGTVDYPAPGCSGQLRLTSVSGTEIRVTETITKGSDCLSPIPLRLSVPAPGDLRYRAGTDGGSNPPVTGALSRVADQLPAALAGTWQGAVRATGADDDVDIVVVLTGRSLGRAGTIEYVAKGCRATLTADQATAGAGWFTEAAGCAGAGLVSLTLTGTDTVRFRWLDPDAVDGAAMTGTLSRR</sequence>